<feature type="region of interest" description="Disordered" evidence="1">
    <location>
        <begin position="1"/>
        <end position="24"/>
    </location>
</feature>
<dbReference type="EMBL" id="GBXM01070056">
    <property type="protein sequence ID" value="JAH38521.1"/>
    <property type="molecule type" value="Transcribed_RNA"/>
</dbReference>
<proteinExistence type="predicted"/>
<sequence length="43" mass="5133">MLAMSSNKTFYTKSKRESEEEHDEKNNCVTWEQLCKHCHKITS</sequence>
<evidence type="ECO:0000313" key="2">
    <source>
        <dbReference type="EMBL" id="JAH38521.1"/>
    </source>
</evidence>
<feature type="compositionally biased region" description="Basic and acidic residues" evidence="1">
    <location>
        <begin position="14"/>
        <end position="24"/>
    </location>
</feature>
<dbReference type="AlphaFoldDB" id="A0A0E9SB67"/>
<reference evidence="2" key="2">
    <citation type="journal article" date="2015" name="Fish Shellfish Immunol.">
        <title>Early steps in the European eel (Anguilla anguilla)-Vibrio vulnificus interaction in the gills: Role of the RtxA13 toxin.</title>
        <authorList>
            <person name="Callol A."/>
            <person name="Pajuelo D."/>
            <person name="Ebbesson L."/>
            <person name="Teles M."/>
            <person name="MacKenzie S."/>
            <person name="Amaro C."/>
        </authorList>
    </citation>
    <scope>NUCLEOTIDE SEQUENCE</scope>
</reference>
<organism evidence="2">
    <name type="scientific">Anguilla anguilla</name>
    <name type="common">European freshwater eel</name>
    <name type="synonym">Muraena anguilla</name>
    <dbReference type="NCBI Taxonomy" id="7936"/>
    <lineage>
        <taxon>Eukaryota</taxon>
        <taxon>Metazoa</taxon>
        <taxon>Chordata</taxon>
        <taxon>Craniata</taxon>
        <taxon>Vertebrata</taxon>
        <taxon>Euteleostomi</taxon>
        <taxon>Actinopterygii</taxon>
        <taxon>Neopterygii</taxon>
        <taxon>Teleostei</taxon>
        <taxon>Anguilliformes</taxon>
        <taxon>Anguillidae</taxon>
        <taxon>Anguilla</taxon>
    </lineage>
</organism>
<evidence type="ECO:0000256" key="1">
    <source>
        <dbReference type="SAM" id="MobiDB-lite"/>
    </source>
</evidence>
<feature type="compositionally biased region" description="Polar residues" evidence="1">
    <location>
        <begin position="1"/>
        <end position="12"/>
    </location>
</feature>
<accession>A0A0E9SB67</accession>
<protein>
    <submittedName>
        <fullName evidence="2">Uncharacterized protein</fullName>
    </submittedName>
</protein>
<name>A0A0E9SB67_ANGAN</name>
<reference evidence="2" key="1">
    <citation type="submission" date="2014-11" db="EMBL/GenBank/DDBJ databases">
        <authorList>
            <person name="Amaro Gonzalez C."/>
        </authorList>
    </citation>
    <scope>NUCLEOTIDE SEQUENCE</scope>
</reference>